<dbReference type="KEGG" id="cyn:Cyan7425_0792"/>
<evidence type="ECO:0000313" key="2">
    <source>
        <dbReference type="EMBL" id="ACL43179.1"/>
    </source>
</evidence>
<protein>
    <submittedName>
        <fullName evidence="2">Uncharacterized protein</fullName>
    </submittedName>
</protein>
<sequence>MLEQFAFAIAFDRPADEQGQEEEARPPEWLTLVDQITTAISEANLPALDSNRWEDFGWGRVFWGTKVECEAVKQVLSGFPVYIWEDRNLDAGYYESPTAFYYVNDEGEITSLLKTGSSLQLLGKLDTIPMDAYQIQAVDSEVERQFMQPEEPQVEEILEEPQVEQPQIEDLQVEQPQVEDSLIEDSLIEEPQVEEIQIEDSLIEEIQIEEILEELQVEQPQIEEGQTSLETLSVDPTLHDNSTLEIQTKLQTLEQKLEELYGALSRTIDPEEYNVLIQDFHNLQQHVVQYANQLAECVAKITELEQQQIATLAQEVRAAGQQLNQLQVLLPQRSDRAEYESLQEQLQEQSRQRSAFESKVGQEISRLQAEVKHWQAVAATKIEVADYQALQQQVANQSQFLAQLSQHIQGLDNQMANWQALAANKIDRIEYETALSQLKRLMVKKQQSWLSRVLSWFRK</sequence>
<dbReference type="EMBL" id="CP001344">
    <property type="protein sequence ID" value="ACL43179.1"/>
    <property type="molecule type" value="Genomic_DNA"/>
</dbReference>
<accession>B8HW01</accession>
<evidence type="ECO:0000256" key="1">
    <source>
        <dbReference type="SAM" id="Coils"/>
    </source>
</evidence>
<keyword evidence="1" id="KW-0175">Coiled coil</keyword>
<dbReference type="STRING" id="395961.Cyan7425_0792"/>
<reference evidence="2" key="1">
    <citation type="submission" date="2009-01" db="EMBL/GenBank/DDBJ databases">
        <title>Complete sequence of chromosome Cyanothece sp. PCC 7425.</title>
        <authorList>
            <consortium name="US DOE Joint Genome Institute"/>
            <person name="Lucas S."/>
            <person name="Copeland A."/>
            <person name="Lapidus A."/>
            <person name="Glavina del Rio T."/>
            <person name="Dalin E."/>
            <person name="Tice H."/>
            <person name="Bruce D."/>
            <person name="Goodwin L."/>
            <person name="Pitluck S."/>
            <person name="Sims D."/>
            <person name="Meineke L."/>
            <person name="Brettin T."/>
            <person name="Detter J.C."/>
            <person name="Han C."/>
            <person name="Larimer F."/>
            <person name="Land M."/>
            <person name="Hauser L."/>
            <person name="Kyrpides N."/>
            <person name="Ovchinnikova G."/>
            <person name="Liberton M."/>
            <person name="Stoeckel J."/>
            <person name="Banerjee A."/>
            <person name="Singh A."/>
            <person name="Page L."/>
            <person name="Sato H."/>
            <person name="Zhao L."/>
            <person name="Sherman L."/>
            <person name="Pakrasi H."/>
            <person name="Richardson P."/>
        </authorList>
    </citation>
    <scope>NUCLEOTIDE SEQUENCE</scope>
    <source>
        <strain evidence="2">PCC 7425</strain>
    </source>
</reference>
<organism evidence="2">
    <name type="scientific">Cyanothece sp. (strain PCC 7425 / ATCC 29141)</name>
    <dbReference type="NCBI Taxonomy" id="395961"/>
    <lineage>
        <taxon>Bacteria</taxon>
        <taxon>Bacillati</taxon>
        <taxon>Cyanobacteriota</taxon>
        <taxon>Cyanophyceae</taxon>
        <taxon>Gomontiellales</taxon>
        <taxon>Cyanothecaceae</taxon>
        <taxon>Cyanothece</taxon>
    </lineage>
</organism>
<dbReference type="AlphaFoldDB" id="B8HW01"/>
<name>B8HW01_CYAP4</name>
<proteinExistence type="predicted"/>
<feature type="coiled-coil region" evidence="1">
    <location>
        <begin position="287"/>
        <end position="359"/>
    </location>
</feature>
<dbReference type="HOGENOM" id="CLU_623641_0_0_3"/>
<gene>
    <name evidence="2" type="ordered locus">Cyan7425_0792</name>
</gene>